<sequence length="259" mass="28737">MTNADVSFSKSIRPECEAQVKGHPDATYKKFLEHTKAQEFVKYGWAALARDDTLSQDQCEEKPPPLLFASQATSNIIVFDPGEWDSVFCEAYQTEDASVGLGVWWGDSDPRNVSERCPGVESLDRGLMAAVVRALETVPPGNASLKITTTSLRCISLIQQSVNLMKAETVAEGVKQHDMPLATYLPRLILQIRRRGRRVCFKHVKDFSEIQSPCVKGARQLAFEGAYKETSRKAWGFPETNIGITGGIYSSIASLEFEL</sequence>
<accession>A0A0C9VI78</accession>
<dbReference type="Pfam" id="PF01693">
    <property type="entry name" value="Cauli_VI"/>
    <property type="match status" value="1"/>
</dbReference>
<protein>
    <recommendedName>
        <fullName evidence="1">Ribonuclease H1 N-terminal domain-containing protein</fullName>
    </recommendedName>
</protein>
<evidence type="ECO:0000313" key="3">
    <source>
        <dbReference type="Proteomes" id="UP000054279"/>
    </source>
</evidence>
<feature type="domain" description="Ribonuclease H1 N-terminal" evidence="1">
    <location>
        <begin position="14"/>
        <end position="40"/>
    </location>
</feature>
<dbReference type="InterPro" id="IPR037056">
    <property type="entry name" value="RNase_H1_N_sf"/>
</dbReference>
<dbReference type="Gene3D" id="3.30.420.10">
    <property type="entry name" value="Ribonuclease H-like superfamily/Ribonuclease H"/>
    <property type="match status" value="1"/>
</dbReference>
<dbReference type="GO" id="GO:0003676">
    <property type="term" value="F:nucleic acid binding"/>
    <property type="evidence" value="ECO:0007669"/>
    <property type="project" value="InterPro"/>
</dbReference>
<proteinExistence type="predicted"/>
<dbReference type="OrthoDB" id="245563at2759"/>
<reference evidence="2 3" key="1">
    <citation type="submission" date="2014-06" db="EMBL/GenBank/DDBJ databases">
        <title>Evolutionary Origins and Diversification of the Mycorrhizal Mutualists.</title>
        <authorList>
            <consortium name="DOE Joint Genome Institute"/>
            <consortium name="Mycorrhizal Genomics Consortium"/>
            <person name="Kohler A."/>
            <person name="Kuo A."/>
            <person name="Nagy L.G."/>
            <person name="Floudas D."/>
            <person name="Copeland A."/>
            <person name="Barry K.W."/>
            <person name="Cichocki N."/>
            <person name="Veneault-Fourrey C."/>
            <person name="LaButti K."/>
            <person name="Lindquist E.A."/>
            <person name="Lipzen A."/>
            <person name="Lundell T."/>
            <person name="Morin E."/>
            <person name="Murat C."/>
            <person name="Riley R."/>
            <person name="Ohm R."/>
            <person name="Sun H."/>
            <person name="Tunlid A."/>
            <person name="Henrissat B."/>
            <person name="Grigoriev I.V."/>
            <person name="Hibbett D.S."/>
            <person name="Martin F."/>
        </authorList>
    </citation>
    <scope>NUCLEOTIDE SEQUENCE [LARGE SCALE GENOMIC DNA]</scope>
    <source>
        <strain evidence="2 3">SS14</strain>
    </source>
</reference>
<dbReference type="Proteomes" id="UP000054279">
    <property type="component" value="Unassembled WGS sequence"/>
</dbReference>
<name>A0A0C9VI78_SPHS4</name>
<dbReference type="InterPro" id="IPR036397">
    <property type="entry name" value="RNaseH_sf"/>
</dbReference>
<dbReference type="Gene3D" id="3.40.970.10">
    <property type="entry name" value="Ribonuclease H1, N-terminal domain"/>
    <property type="match status" value="1"/>
</dbReference>
<dbReference type="EMBL" id="KN837138">
    <property type="protein sequence ID" value="KIJ41167.1"/>
    <property type="molecule type" value="Genomic_DNA"/>
</dbReference>
<dbReference type="AlphaFoldDB" id="A0A0C9VI78"/>
<dbReference type="HOGENOM" id="CLU_960328_0_0_1"/>
<evidence type="ECO:0000259" key="1">
    <source>
        <dbReference type="Pfam" id="PF01693"/>
    </source>
</evidence>
<keyword evidence="3" id="KW-1185">Reference proteome</keyword>
<dbReference type="InterPro" id="IPR011320">
    <property type="entry name" value="RNase_H1_N"/>
</dbReference>
<evidence type="ECO:0000313" key="2">
    <source>
        <dbReference type="EMBL" id="KIJ41167.1"/>
    </source>
</evidence>
<gene>
    <name evidence="2" type="ORF">M422DRAFT_255669</name>
</gene>
<organism evidence="2 3">
    <name type="scientific">Sphaerobolus stellatus (strain SS14)</name>
    <dbReference type="NCBI Taxonomy" id="990650"/>
    <lineage>
        <taxon>Eukaryota</taxon>
        <taxon>Fungi</taxon>
        <taxon>Dikarya</taxon>
        <taxon>Basidiomycota</taxon>
        <taxon>Agaricomycotina</taxon>
        <taxon>Agaricomycetes</taxon>
        <taxon>Phallomycetidae</taxon>
        <taxon>Geastrales</taxon>
        <taxon>Sphaerobolaceae</taxon>
        <taxon>Sphaerobolus</taxon>
    </lineage>
</organism>